<name>A0A9W9CRY4_9PLEO</name>
<dbReference type="AlphaFoldDB" id="A0A9W9CRY4"/>
<dbReference type="PANTHER" id="PTHR12350">
    <property type="entry name" value="HISTONE-LYSINE N-METHYLTRANSFERASE-RELATED"/>
    <property type="match status" value="1"/>
</dbReference>
<dbReference type="PROSITE" id="PS50868">
    <property type="entry name" value="POST_SET"/>
    <property type="match status" value="1"/>
</dbReference>
<dbReference type="InterPro" id="IPR053201">
    <property type="entry name" value="Flavunoidine_N-MTase"/>
</dbReference>
<comment type="caution">
    <text evidence="5">The sequence shown here is derived from an EMBL/GenBank/DDBJ whole genome shotgun (WGS) entry which is preliminary data.</text>
</comment>
<feature type="domain" description="Post-SET" evidence="4">
    <location>
        <begin position="160"/>
        <end position="176"/>
    </location>
</feature>
<keyword evidence="2" id="KW-0808">Transferase</keyword>
<dbReference type="Proteomes" id="UP001140560">
    <property type="component" value="Unassembled WGS sequence"/>
</dbReference>
<proteinExistence type="predicted"/>
<accession>A0A9W9CRY4</accession>
<dbReference type="EMBL" id="JAPEUY010000001">
    <property type="protein sequence ID" value="KAJ4377558.1"/>
    <property type="molecule type" value="Genomic_DNA"/>
</dbReference>
<organism evidence="5 6">
    <name type="scientific">Neocucurbitaria cava</name>
    <dbReference type="NCBI Taxonomy" id="798079"/>
    <lineage>
        <taxon>Eukaryota</taxon>
        <taxon>Fungi</taxon>
        <taxon>Dikarya</taxon>
        <taxon>Ascomycota</taxon>
        <taxon>Pezizomycotina</taxon>
        <taxon>Dothideomycetes</taxon>
        <taxon>Pleosporomycetidae</taxon>
        <taxon>Pleosporales</taxon>
        <taxon>Pleosporineae</taxon>
        <taxon>Cucurbitariaceae</taxon>
        <taxon>Neocucurbitaria</taxon>
    </lineage>
</organism>
<dbReference type="GO" id="GO:0032259">
    <property type="term" value="P:methylation"/>
    <property type="evidence" value="ECO:0007669"/>
    <property type="project" value="UniProtKB-KW"/>
</dbReference>
<evidence type="ECO:0000256" key="1">
    <source>
        <dbReference type="ARBA" id="ARBA00022603"/>
    </source>
</evidence>
<dbReference type="GO" id="GO:0008168">
    <property type="term" value="F:methyltransferase activity"/>
    <property type="evidence" value="ECO:0007669"/>
    <property type="project" value="UniProtKB-KW"/>
</dbReference>
<evidence type="ECO:0000256" key="2">
    <source>
        <dbReference type="ARBA" id="ARBA00022679"/>
    </source>
</evidence>
<evidence type="ECO:0000256" key="3">
    <source>
        <dbReference type="SAM" id="MobiDB-lite"/>
    </source>
</evidence>
<dbReference type="SUPFAM" id="SSF82199">
    <property type="entry name" value="SET domain"/>
    <property type="match status" value="1"/>
</dbReference>
<evidence type="ECO:0000313" key="5">
    <source>
        <dbReference type="EMBL" id="KAJ4377558.1"/>
    </source>
</evidence>
<feature type="region of interest" description="Disordered" evidence="3">
    <location>
        <begin position="1"/>
        <end position="25"/>
    </location>
</feature>
<dbReference type="InterPro" id="IPR046341">
    <property type="entry name" value="SET_dom_sf"/>
</dbReference>
<gene>
    <name evidence="5" type="ORF">N0V83_000383</name>
</gene>
<keyword evidence="6" id="KW-1185">Reference proteome</keyword>
<dbReference type="Gene3D" id="2.170.270.10">
    <property type="entry name" value="SET domain"/>
    <property type="match status" value="1"/>
</dbReference>
<protein>
    <recommendedName>
        <fullName evidence="4">Post-SET domain-containing protein</fullName>
    </recommendedName>
</protein>
<keyword evidence="1" id="KW-0489">Methyltransferase</keyword>
<dbReference type="InterPro" id="IPR003616">
    <property type="entry name" value="Post-SET_dom"/>
</dbReference>
<evidence type="ECO:0000259" key="4">
    <source>
        <dbReference type="PROSITE" id="PS50868"/>
    </source>
</evidence>
<evidence type="ECO:0000313" key="6">
    <source>
        <dbReference type="Proteomes" id="UP001140560"/>
    </source>
</evidence>
<sequence>MSPAVITSTPPPSSSGKISSIKSSTKPVITTSSTILPPTPSTQIPAWVQPDLTRLLRVEHRPGSFASRSVSLVNLPAGAIFARITNPTPATVAYSSVQASRDLHIELNCDLVYINHSCQPTLVFDMQRWEVRVNPELESGLKEGDELSFFYPSTEWDMAQPFECLCGSKECRGTISGAKDMPAEVLKKYWLSSHIQELLEEKAANGN</sequence>
<reference evidence="5" key="1">
    <citation type="submission" date="2022-10" db="EMBL/GenBank/DDBJ databases">
        <title>Tapping the CABI collections for fungal endophytes: first genome assemblies for Collariella, Neodidymelliopsis, Ascochyta clinopodiicola, Didymella pomorum, Didymosphaeria variabile, Neocosmospora piperis and Neocucurbitaria cava.</title>
        <authorList>
            <person name="Hill R."/>
        </authorList>
    </citation>
    <scope>NUCLEOTIDE SEQUENCE</scope>
    <source>
        <strain evidence="5">IMI 356814</strain>
    </source>
</reference>
<dbReference type="OrthoDB" id="5984008at2759"/>
<dbReference type="PANTHER" id="PTHR12350:SF19">
    <property type="entry name" value="SET DOMAIN-CONTAINING PROTEIN"/>
    <property type="match status" value="1"/>
</dbReference>